<sequence>MPPPKDNIGLVQRNKISVLASSNVIDNLERVSVAVPQGKVKPIKRSGQDGNPV</sequence>
<protein>
    <submittedName>
        <fullName evidence="1">Uncharacterized protein</fullName>
    </submittedName>
</protein>
<evidence type="ECO:0000313" key="2">
    <source>
        <dbReference type="Proteomes" id="UP000077755"/>
    </source>
</evidence>
<organism evidence="1 2">
    <name type="scientific">Daucus carota subsp. sativus</name>
    <name type="common">Carrot</name>
    <dbReference type="NCBI Taxonomy" id="79200"/>
    <lineage>
        <taxon>Eukaryota</taxon>
        <taxon>Viridiplantae</taxon>
        <taxon>Streptophyta</taxon>
        <taxon>Embryophyta</taxon>
        <taxon>Tracheophyta</taxon>
        <taxon>Spermatophyta</taxon>
        <taxon>Magnoliopsida</taxon>
        <taxon>eudicotyledons</taxon>
        <taxon>Gunneridae</taxon>
        <taxon>Pentapetalae</taxon>
        <taxon>asterids</taxon>
        <taxon>campanulids</taxon>
        <taxon>Apiales</taxon>
        <taxon>Apiaceae</taxon>
        <taxon>Apioideae</taxon>
        <taxon>Scandiceae</taxon>
        <taxon>Daucinae</taxon>
        <taxon>Daucus</taxon>
        <taxon>Daucus sect. Daucus</taxon>
    </lineage>
</organism>
<reference evidence="1" key="2">
    <citation type="submission" date="2022-03" db="EMBL/GenBank/DDBJ databases">
        <title>Draft title - Genomic analysis of global carrot germplasm unveils the trajectory of domestication and the origin of high carotenoid orange carrot.</title>
        <authorList>
            <person name="Iorizzo M."/>
            <person name="Ellison S."/>
            <person name="Senalik D."/>
            <person name="Macko-Podgorni A."/>
            <person name="Grzebelus D."/>
            <person name="Bostan H."/>
            <person name="Rolling W."/>
            <person name="Curaba J."/>
            <person name="Simon P."/>
        </authorList>
    </citation>
    <scope>NUCLEOTIDE SEQUENCE</scope>
    <source>
        <tissue evidence="1">Leaf</tissue>
    </source>
</reference>
<keyword evidence="2" id="KW-1185">Reference proteome</keyword>
<dbReference type="Gramene" id="KZM81051">
    <property type="protein sequence ID" value="KZM81051"/>
    <property type="gene ID" value="DCAR_031359"/>
</dbReference>
<accession>A0A175YCU6</accession>
<evidence type="ECO:0000313" key="1">
    <source>
        <dbReference type="EMBL" id="WOH14839.1"/>
    </source>
</evidence>
<proteinExistence type="predicted"/>
<dbReference type="EMBL" id="CP093351">
    <property type="protein sequence ID" value="WOH14839.1"/>
    <property type="molecule type" value="Genomic_DNA"/>
</dbReference>
<gene>
    <name evidence="1" type="ORF">DCAR_0934364</name>
</gene>
<dbReference type="Proteomes" id="UP000077755">
    <property type="component" value="Chromosome 9"/>
</dbReference>
<dbReference type="AlphaFoldDB" id="A0A175YCU6"/>
<name>A0A175YCU6_DAUCS</name>
<reference evidence="1" key="1">
    <citation type="journal article" date="2016" name="Nat. Genet.">
        <title>A high-quality carrot genome assembly provides new insights into carotenoid accumulation and asterid genome evolution.</title>
        <authorList>
            <person name="Iorizzo M."/>
            <person name="Ellison S."/>
            <person name="Senalik D."/>
            <person name="Zeng P."/>
            <person name="Satapoomin P."/>
            <person name="Huang J."/>
            <person name="Bowman M."/>
            <person name="Iovene M."/>
            <person name="Sanseverino W."/>
            <person name="Cavagnaro P."/>
            <person name="Yildiz M."/>
            <person name="Macko-Podgorni A."/>
            <person name="Moranska E."/>
            <person name="Grzebelus E."/>
            <person name="Grzebelus D."/>
            <person name="Ashrafi H."/>
            <person name="Zheng Z."/>
            <person name="Cheng S."/>
            <person name="Spooner D."/>
            <person name="Van Deynze A."/>
            <person name="Simon P."/>
        </authorList>
    </citation>
    <scope>NUCLEOTIDE SEQUENCE</scope>
    <source>
        <tissue evidence="1">Leaf</tissue>
    </source>
</reference>